<dbReference type="InterPro" id="IPR000667">
    <property type="entry name" value="Peptidase_S13"/>
</dbReference>
<dbReference type="EMBL" id="JBHSAB010000001">
    <property type="protein sequence ID" value="MFC3907535.1"/>
    <property type="molecule type" value="Genomic_DNA"/>
</dbReference>
<accession>A0ABV8CBV5</accession>
<dbReference type="Pfam" id="PF02113">
    <property type="entry name" value="Peptidase_S13"/>
    <property type="match status" value="1"/>
</dbReference>
<keyword evidence="4" id="KW-0121">Carboxypeptidase</keyword>
<comment type="caution">
    <text evidence="4">The sequence shown here is derived from an EMBL/GenBank/DDBJ whole genome shotgun (WGS) entry which is preliminary data.</text>
</comment>
<evidence type="ECO:0000313" key="4">
    <source>
        <dbReference type="EMBL" id="MFC3907535.1"/>
    </source>
</evidence>
<evidence type="ECO:0000256" key="2">
    <source>
        <dbReference type="ARBA" id="ARBA00022801"/>
    </source>
</evidence>
<proteinExistence type="inferred from homology"/>
<dbReference type="Gene3D" id="3.50.80.20">
    <property type="entry name" value="D-Ala-D-Ala carboxypeptidase C, peptidase S13"/>
    <property type="match status" value="1"/>
</dbReference>
<dbReference type="InterPro" id="IPR012338">
    <property type="entry name" value="Beta-lactam/transpept-like"/>
</dbReference>
<dbReference type="Gene3D" id="3.40.710.10">
    <property type="entry name" value="DD-peptidase/beta-lactamase superfamily"/>
    <property type="match status" value="2"/>
</dbReference>
<organism evidence="4 5">
    <name type="scientific">Legionella dresdenensis</name>
    <dbReference type="NCBI Taxonomy" id="450200"/>
    <lineage>
        <taxon>Bacteria</taxon>
        <taxon>Pseudomonadati</taxon>
        <taxon>Pseudomonadota</taxon>
        <taxon>Gammaproteobacteria</taxon>
        <taxon>Legionellales</taxon>
        <taxon>Legionellaceae</taxon>
        <taxon>Legionella</taxon>
    </lineage>
</organism>
<name>A0ABV8CBV5_9GAMM</name>
<dbReference type="Proteomes" id="UP001595758">
    <property type="component" value="Unassembled WGS sequence"/>
</dbReference>
<sequence length="473" mass="52127">MVKFIFSLLNFLIVAFPSFAFNSSSLPQKIDTLIEQQLPNAVVGVLIKNLATGDVIYSKNANKLFTPASCTKLFTAAAALYELKPAFRFITRIASHKNNIYLIFTGSPSLSSADLGKLITDWANKSSKTINGNIIIDTTRYQPPDYAGGNSYDDLGWYYAAPTGAAIIDENAETYQVTPAKQPGLPVKFKAKTVNPRLTLINQVVTASKENEKEHCNLNIETKNANTLRLYGCMAASENPVEYKLAVPDVELVIRQLVQKGLKQHGIRLNGKIMAGKAPVEVKEIARIESEPLIKLVSVMLKESDNIYADSLFKQVAYKLTGQGNYKQGIYAIKQVLQHYTQLDFTQLQLSDGMGTRYNLATPGQLVSLLTTIYSQPDMQGMFLTALPQSGISGTLSTRMRNTELAGLVYAKTGSMHDVSSLSGYLLRPGEDPVVFSIVINSINKPLSVARDLEDKILLMVNKNYSKKSEMQL</sequence>
<keyword evidence="2 4" id="KW-0378">Hydrolase</keyword>
<keyword evidence="4" id="KW-0645">Protease</keyword>
<feature type="signal peptide" evidence="3">
    <location>
        <begin position="1"/>
        <end position="20"/>
    </location>
</feature>
<dbReference type="GO" id="GO:0009002">
    <property type="term" value="F:serine-type D-Ala-D-Ala carboxypeptidase activity"/>
    <property type="evidence" value="ECO:0007669"/>
    <property type="project" value="UniProtKB-EC"/>
</dbReference>
<comment type="similarity">
    <text evidence="1">Belongs to the peptidase S13 family.</text>
</comment>
<dbReference type="PANTHER" id="PTHR30023:SF0">
    <property type="entry name" value="PENICILLIN-SENSITIVE CARBOXYPEPTIDASE A"/>
    <property type="match status" value="1"/>
</dbReference>
<dbReference type="RefSeq" id="WP_382339990.1">
    <property type="nucleotide sequence ID" value="NZ_JBHSAB010000001.1"/>
</dbReference>
<feature type="chain" id="PRO_5046084676" evidence="3">
    <location>
        <begin position="21"/>
        <end position="473"/>
    </location>
</feature>
<evidence type="ECO:0000256" key="1">
    <source>
        <dbReference type="ARBA" id="ARBA00006096"/>
    </source>
</evidence>
<evidence type="ECO:0000256" key="3">
    <source>
        <dbReference type="SAM" id="SignalP"/>
    </source>
</evidence>
<gene>
    <name evidence="4" type="primary">dacB</name>
    <name evidence="4" type="ORF">ACFORL_00395</name>
</gene>
<dbReference type="PRINTS" id="PR00922">
    <property type="entry name" value="DADACBPTASE3"/>
</dbReference>
<keyword evidence="3" id="KW-0732">Signal</keyword>
<protein>
    <submittedName>
        <fullName evidence="4">D-alanyl-D-alanine carboxypeptidase/D-alanyl-D-alanine-endopeptidase</fullName>
        <ecNumber evidence="4">3.4.16.4</ecNumber>
    </submittedName>
</protein>
<dbReference type="PANTHER" id="PTHR30023">
    <property type="entry name" value="D-ALANYL-D-ALANINE CARBOXYPEPTIDASE"/>
    <property type="match status" value="1"/>
</dbReference>
<dbReference type="SUPFAM" id="SSF56601">
    <property type="entry name" value="beta-lactamase/transpeptidase-like"/>
    <property type="match status" value="1"/>
</dbReference>
<evidence type="ECO:0000313" key="5">
    <source>
        <dbReference type="Proteomes" id="UP001595758"/>
    </source>
</evidence>
<keyword evidence="5" id="KW-1185">Reference proteome</keyword>
<dbReference type="EC" id="3.4.16.4" evidence="4"/>
<reference evidence="5" key="1">
    <citation type="journal article" date="2019" name="Int. J. Syst. Evol. Microbiol.">
        <title>The Global Catalogue of Microorganisms (GCM) 10K type strain sequencing project: providing services to taxonomists for standard genome sequencing and annotation.</title>
        <authorList>
            <consortium name="The Broad Institute Genomics Platform"/>
            <consortium name="The Broad Institute Genome Sequencing Center for Infectious Disease"/>
            <person name="Wu L."/>
            <person name="Ma J."/>
        </authorList>
    </citation>
    <scope>NUCLEOTIDE SEQUENCE [LARGE SCALE GENOMIC DNA]</scope>
    <source>
        <strain evidence="5">CCUG 59858</strain>
    </source>
</reference>
<dbReference type="NCBIfam" id="TIGR00666">
    <property type="entry name" value="PBP4"/>
    <property type="match status" value="1"/>
</dbReference>